<name>A0A937LE94_9GAMM</name>
<evidence type="ECO:0000256" key="1">
    <source>
        <dbReference type="PROSITE-ProRule" id="PRU00285"/>
    </source>
</evidence>
<dbReference type="Proteomes" id="UP000744438">
    <property type="component" value="Unassembled WGS sequence"/>
</dbReference>
<dbReference type="PANTHER" id="PTHR47062">
    <property type="match status" value="1"/>
</dbReference>
<evidence type="ECO:0000313" key="5">
    <source>
        <dbReference type="Proteomes" id="UP000744438"/>
    </source>
</evidence>
<dbReference type="PROSITE" id="PS01031">
    <property type="entry name" value="SHSP"/>
    <property type="match status" value="1"/>
</dbReference>
<dbReference type="Gene3D" id="2.60.40.790">
    <property type="match status" value="1"/>
</dbReference>
<dbReference type="EMBL" id="JADHQC010000006">
    <property type="protein sequence ID" value="MBL6811607.1"/>
    <property type="molecule type" value="Genomic_DNA"/>
</dbReference>
<evidence type="ECO:0000256" key="2">
    <source>
        <dbReference type="RuleBase" id="RU003616"/>
    </source>
</evidence>
<gene>
    <name evidence="4" type="ORF">ISQ63_01840</name>
</gene>
<protein>
    <submittedName>
        <fullName evidence="4">Hsp20 family protein</fullName>
    </submittedName>
</protein>
<accession>A0A937LE94</accession>
<organism evidence="4 5">
    <name type="scientific">SAR86 cluster bacterium</name>
    <dbReference type="NCBI Taxonomy" id="2030880"/>
    <lineage>
        <taxon>Bacteria</taxon>
        <taxon>Pseudomonadati</taxon>
        <taxon>Pseudomonadota</taxon>
        <taxon>Gammaproteobacteria</taxon>
        <taxon>SAR86 cluster</taxon>
    </lineage>
</organism>
<reference evidence="4" key="1">
    <citation type="submission" date="2020-10" db="EMBL/GenBank/DDBJ databases">
        <title>Microbiome of the Black Sea water column analyzed by genome centric metagenomics.</title>
        <authorList>
            <person name="Cabello-Yeves P.J."/>
            <person name="Callieri C."/>
            <person name="Picazo A."/>
            <person name="Mehrshad M."/>
            <person name="Haro-Moreno J.M."/>
            <person name="Roda-Garcia J."/>
            <person name="Dzembekova N."/>
            <person name="Slabakova V."/>
            <person name="Slabakova N."/>
            <person name="Moncheva S."/>
            <person name="Rodriguez-Valera F."/>
        </authorList>
    </citation>
    <scope>NUCLEOTIDE SEQUENCE</scope>
    <source>
        <strain evidence="4">BS307-5m-G49</strain>
    </source>
</reference>
<comment type="caution">
    <text evidence="4">The sequence shown here is derived from an EMBL/GenBank/DDBJ whole genome shotgun (WGS) entry which is preliminary data.</text>
</comment>
<evidence type="ECO:0000313" key="4">
    <source>
        <dbReference type="EMBL" id="MBL6811607.1"/>
    </source>
</evidence>
<dbReference type="InterPro" id="IPR008978">
    <property type="entry name" value="HSP20-like_chaperone"/>
</dbReference>
<feature type="domain" description="SHSP" evidence="3">
    <location>
        <begin position="34"/>
        <end position="143"/>
    </location>
</feature>
<dbReference type="AlphaFoldDB" id="A0A937LE94"/>
<sequence length="148" mass="16357">MKNSLLNLSDPFFSTRFLGFDSLFDSLRTFSEIGEDSRSYPPYNIKREGNDITIEVAVAGLSEDDLTLETKENNLSIAHEGSKNSSGEVLHQGIAARAFKLQFSLAPEVVVKTADLKNGLLKINLERIIPESEKAKVIQINSGELITE</sequence>
<proteinExistence type="inferred from homology"/>
<dbReference type="InterPro" id="IPR002068">
    <property type="entry name" value="A-crystallin/Hsp20_dom"/>
</dbReference>
<dbReference type="PANTHER" id="PTHR47062:SF1">
    <property type="entry name" value="SMALL HEAT SHOCK PROTEIN IBPA"/>
    <property type="match status" value="1"/>
</dbReference>
<comment type="similarity">
    <text evidence="1 2">Belongs to the small heat shock protein (HSP20) family.</text>
</comment>
<dbReference type="SUPFAM" id="SSF49764">
    <property type="entry name" value="HSP20-like chaperones"/>
    <property type="match status" value="1"/>
</dbReference>
<dbReference type="Pfam" id="PF00011">
    <property type="entry name" value="HSP20"/>
    <property type="match status" value="1"/>
</dbReference>
<evidence type="ECO:0000259" key="3">
    <source>
        <dbReference type="PROSITE" id="PS01031"/>
    </source>
</evidence>